<gene>
    <name evidence="8" type="primary">pnp</name>
    <name evidence="10" type="ORF">H9815_16665</name>
</gene>
<accession>A0A9D2EHD6</accession>
<dbReference type="GO" id="GO:0004654">
    <property type="term" value="F:polyribonucleotide nucleotidyltransferase activity"/>
    <property type="evidence" value="ECO:0007669"/>
    <property type="project" value="UniProtKB-UniRule"/>
</dbReference>
<evidence type="ECO:0000313" key="11">
    <source>
        <dbReference type="Proteomes" id="UP000824037"/>
    </source>
</evidence>
<dbReference type="PIRSF" id="PIRSF005499">
    <property type="entry name" value="PNPase"/>
    <property type="match status" value="1"/>
</dbReference>
<evidence type="ECO:0000256" key="5">
    <source>
        <dbReference type="ARBA" id="ARBA00022723"/>
    </source>
</evidence>
<proteinExistence type="inferred from homology"/>
<dbReference type="InterPro" id="IPR020568">
    <property type="entry name" value="Ribosomal_Su5_D2-typ_SF"/>
</dbReference>
<dbReference type="EMBL" id="DXBY01000285">
    <property type="protein sequence ID" value="HIZ37410.1"/>
    <property type="molecule type" value="Genomic_DNA"/>
</dbReference>
<dbReference type="Proteomes" id="UP000824037">
    <property type="component" value="Unassembled WGS sequence"/>
</dbReference>
<dbReference type="Pfam" id="PF00575">
    <property type="entry name" value="S1"/>
    <property type="match status" value="1"/>
</dbReference>
<evidence type="ECO:0000256" key="6">
    <source>
        <dbReference type="ARBA" id="ARBA00022842"/>
    </source>
</evidence>
<dbReference type="InterPro" id="IPR004088">
    <property type="entry name" value="KH_dom_type_1"/>
</dbReference>
<evidence type="ECO:0000259" key="9">
    <source>
        <dbReference type="PROSITE" id="PS50126"/>
    </source>
</evidence>
<comment type="caution">
    <text evidence="10">The sequence shown here is derived from an EMBL/GenBank/DDBJ whole genome shotgun (WGS) entry which is preliminary data.</text>
</comment>
<dbReference type="InterPro" id="IPR001247">
    <property type="entry name" value="ExoRNase_PH_dom1"/>
</dbReference>
<keyword evidence="3 8" id="KW-0808">Transferase</keyword>
<dbReference type="InterPro" id="IPR036612">
    <property type="entry name" value="KH_dom_type_1_sf"/>
</dbReference>
<evidence type="ECO:0000256" key="7">
    <source>
        <dbReference type="ARBA" id="ARBA00022884"/>
    </source>
</evidence>
<keyword evidence="7 8" id="KW-0694">RNA-binding</keyword>
<evidence type="ECO:0000256" key="1">
    <source>
        <dbReference type="ARBA" id="ARBA00007404"/>
    </source>
</evidence>
<dbReference type="Pfam" id="PF01138">
    <property type="entry name" value="RNase_PH"/>
    <property type="match status" value="2"/>
</dbReference>
<evidence type="ECO:0000313" key="10">
    <source>
        <dbReference type="EMBL" id="HIZ37410.1"/>
    </source>
</evidence>
<dbReference type="GO" id="GO:0005829">
    <property type="term" value="C:cytosol"/>
    <property type="evidence" value="ECO:0007669"/>
    <property type="project" value="TreeGrafter"/>
</dbReference>
<dbReference type="SUPFAM" id="SSF50249">
    <property type="entry name" value="Nucleic acid-binding proteins"/>
    <property type="match status" value="1"/>
</dbReference>
<dbReference type="FunFam" id="3.30.1370.10:FF:000001">
    <property type="entry name" value="Polyribonucleotide nucleotidyltransferase"/>
    <property type="match status" value="1"/>
</dbReference>
<dbReference type="Pfam" id="PF03726">
    <property type="entry name" value="PNPase"/>
    <property type="match status" value="1"/>
</dbReference>
<dbReference type="SUPFAM" id="SSF46915">
    <property type="entry name" value="Polynucleotide phosphorylase/guanosine pentaphosphate synthase (PNPase/GPSI), domain 3"/>
    <property type="match status" value="1"/>
</dbReference>
<dbReference type="SUPFAM" id="SSF55666">
    <property type="entry name" value="Ribonuclease PH domain 2-like"/>
    <property type="match status" value="2"/>
</dbReference>
<keyword evidence="5 8" id="KW-0479">Metal-binding</keyword>
<dbReference type="SMART" id="SM00322">
    <property type="entry name" value="KH"/>
    <property type="match status" value="1"/>
</dbReference>
<dbReference type="PROSITE" id="PS50126">
    <property type="entry name" value="S1"/>
    <property type="match status" value="1"/>
</dbReference>
<dbReference type="FunFam" id="3.30.230.70:FF:000001">
    <property type="entry name" value="Polyribonucleotide nucleotidyltransferase"/>
    <property type="match status" value="1"/>
</dbReference>
<dbReference type="SMART" id="SM00316">
    <property type="entry name" value="S1"/>
    <property type="match status" value="1"/>
</dbReference>
<dbReference type="InterPro" id="IPR004087">
    <property type="entry name" value="KH_dom"/>
</dbReference>
<dbReference type="EC" id="2.7.7.8" evidence="8"/>
<evidence type="ECO:0000256" key="3">
    <source>
        <dbReference type="ARBA" id="ARBA00022679"/>
    </source>
</evidence>
<dbReference type="NCBIfam" id="TIGR03591">
    <property type="entry name" value="polynuc_phos"/>
    <property type="match status" value="1"/>
</dbReference>
<dbReference type="GO" id="GO:0003723">
    <property type="term" value="F:RNA binding"/>
    <property type="evidence" value="ECO:0007669"/>
    <property type="project" value="UniProtKB-UniRule"/>
</dbReference>
<keyword evidence="6 8" id="KW-0460">Magnesium</keyword>
<dbReference type="PANTHER" id="PTHR11252:SF0">
    <property type="entry name" value="POLYRIBONUCLEOTIDE NUCLEOTIDYLTRANSFERASE 1, MITOCHONDRIAL"/>
    <property type="match status" value="1"/>
</dbReference>
<dbReference type="InterPro" id="IPR015848">
    <property type="entry name" value="PNPase_PH_RNA-bd_bac/org-type"/>
</dbReference>
<feature type="binding site" evidence="8">
    <location>
        <position position="520"/>
    </location>
    <ligand>
        <name>Mg(2+)</name>
        <dbReference type="ChEBI" id="CHEBI:18420"/>
    </ligand>
</feature>
<comment type="cofactor">
    <cofactor evidence="8">
        <name>Mg(2+)</name>
        <dbReference type="ChEBI" id="CHEBI:18420"/>
    </cofactor>
</comment>
<dbReference type="Pfam" id="PF00013">
    <property type="entry name" value="KH_1"/>
    <property type="match status" value="1"/>
</dbReference>
<evidence type="ECO:0000256" key="8">
    <source>
        <dbReference type="HAMAP-Rule" id="MF_01595"/>
    </source>
</evidence>
<dbReference type="NCBIfam" id="NF008805">
    <property type="entry name" value="PRK11824.1"/>
    <property type="match status" value="1"/>
</dbReference>
<dbReference type="SUPFAM" id="SSF54791">
    <property type="entry name" value="Eukaryotic type KH-domain (KH-domain type I)"/>
    <property type="match status" value="1"/>
</dbReference>
<dbReference type="SUPFAM" id="SSF54211">
    <property type="entry name" value="Ribosomal protein S5 domain 2-like"/>
    <property type="match status" value="2"/>
</dbReference>
<dbReference type="PROSITE" id="PS50084">
    <property type="entry name" value="KH_TYPE_1"/>
    <property type="match status" value="1"/>
</dbReference>
<comment type="function">
    <text evidence="8">Involved in mRNA degradation. Catalyzes the phosphorolysis of single-stranded polyribonucleotides processively in the 3'- to 5'-direction.</text>
</comment>
<dbReference type="InterPro" id="IPR012162">
    <property type="entry name" value="PNPase"/>
</dbReference>
<organism evidence="10 11">
    <name type="scientific">Candidatus Ruania gallistercoris</name>
    <dbReference type="NCBI Taxonomy" id="2838746"/>
    <lineage>
        <taxon>Bacteria</taxon>
        <taxon>Bacillati</taxon>
        <taxon>Actinomycetota</taxon>
        <taxon>Actinomycetes</taxon>
        <taxon>Micrococcales</taxon>
        <taxon>Ruaniaceae</taxon>
        <taxon>Ruania</taxon>
    </lineage>
</organism>
<dbReference type="FunFam" id="3.30.230.70:FF:000002">
    <property type="entry name" value="Polyribonucleotide nucleotidyltransferase"/>
    <property type="match status" value="1"/>
</dbReference>
<dbReference type="NCBIfam" id="TIGR02696">
    <property type="entry name" value="pppGpp_PNP"/>
    <property type="match status" value="1"/>
</dbReference>
<keyword evidence="2 8" id="KW-0963">Cytoplasm</keyword>
<dbReference type="CDD" id="cd11364">
    <property type="entry name" value="RNase_PH_PNPase_2"/>
    <property type="match status" value="1"/>
</dbReference>
<dbReference type="HAMAP" id="MF_01595">
    <property type="entry name" value="PNPase"/>
    <property type="match status" value="1"/>
</dbReference>
<dbReference type="Gene3D" id="3.30.1370.10">
    <property type="entry name" value="K Homology domain, type 1"/>
    <property type="match status" value="1"/>
</dbReference>
<feature type="domain" description="S1 motif" evidence="9">
    <location>
        <begin position="657"/>
        <end position="729"/>
    </location>
</feature>
<evidence type="ECO:0000256" key="4">
    <source>
        <dbReference type="ARBA" id="ARBA00022695"/>
    </source>
</evidence>
<dbReference type="GO" id="GO:0006396">
    <property type="term" value="P:RNA processing"/>
    <property type="evidence" value="ECO:0007669"/>
    <property type="project" value="InterPro"/>
</dbReference>
<feature type="binding site" evidence="8">
    <location>
        <position position="526"/>
    </location>
    <ligand>
        <name>Mg(2+)</name>
        <dbReference type="ChEBI" id="CHEBI:18420"/>
    </ligand>
</feature>
<dbReference type="AlphaFoldDB" id="A0A9D2EHD6"/>
<dbReference type="Gene3D" id="2.40.50.140">
    <property type="entry name" value="Nucleic acid-binding proteins"/>
    <property type="match status" value="1"/>
</dbReference>
<comment type="similarity">
    <text evidence="1 8">Belongs to the polyribonucleotide nucleotidyltransferase family.</text>
</comment>
<comment type="subcellular location">
    <subcellularLocation>
        <location evidence="8">Cytoplasm</location>
    </subcellularLocation>
</comment>
<protein>
    <recommendedName>
        <fullName evidence="8">Polyribonucleotide nucleotidyltransferase</fullName>
        <ecNumber evidence="8">2.7.7.8</ecNumber>
    </recommendedName>
    <alternativeName>
        <fullName evidence="8">Polynucleotide phosphorylase</fullName>
        <shortName evidence="8">PNPase</shortName>
    </alternativeName>
</protein>
<dbReference type="FunFam" id="2.40.50.140:FF:000069">
    <property type="entry name" value="Polyribonucleotide nucleotidyltransferase"/>
    <property type="match status" value="1"/>
</dbReference>
<keyword evidence="4 8" id="KW-0548">Nucleotidyltransferase</keyword>
<dbReference type="InterPro" id="IPR012340">
    <property type="entry name" value="NA-bd_OB-fold"/>
</dbReference>
<reference evidence="10" key="2">
    <citation type="submission" date="2021-04" db="EMBL/GenBank/DDBJ databases">
        <authorList>
            <person name="Gilroy R."/>
        </authorList>
    </citation>
    <scope>NUCLEOTIDE SEQUENCE</scope>
    <source>
        <strain evidence="10">ChiGjej4B4-7305</strain>
    </source>
</reference>
<evidence type="ECO:0000256" key="2">
    <source>
        <dbReference type="ARBA" id="ARBA00022490"/>
    </source>
</evidence>
<dbReference type="GO" id="GO:0000175">
    <property type="term" value="F:3'-5'-RNA exonuclease activity"/>
    <property type="evidence" value="ECO:0007669"/>
    <property type="project" value="TreeGrafter"/>
</dbReference>
<dbReference type="Gene3D" id="3.30.230.70">
    <property type="entry name" value="GHMP Kinase, N-terminal domain"/>
    <property type="match status" value="2"/>
</dbReference>
<dbReference type="InterPro" id="IPR036456">
    <property type="entry name" value="PNPase_PH_RNA-bd_sf"/>
</dbReference>
<dbReference type="CDD" id="cd04472">
    <property type="entry name" value="S1_PNPase"/>
    <property type="match status" value="1"/>
</dbReference>
<reference evidence="10" key="1">
    <citation type="journal article" date="2021" name="PeerJ">
        <title>Extensive microbial diversity within the chicken gut microbiome revealed by metagenomics and culture.</title>
        <authorList>
            <person name="Gilroy R."/>
            <person name="Ravi A."/>
            <person name="Getino M."/>
            <person name="Pursley I."/>
            <person name="Horton D.L."/>
            <person name="Alikhan N.F."/>
            <person name="Baker D."/>
            <person name="Gharbi K."/>
            <person name="Hall N."/>
            <person name="Watson M."/>
            <person name="Adriaenssens E.M."/>
            <person name="Foster-Nyarko E."/>
            <person name="Jarju S."/>
            <person name="Secka A."/>
            <person name="Antonio M."/>
            <person name="Oren A."/>
            <person name="Chaudhuri R.R."/>
            <person name="La Ragione R."/>
            <person name="Hildebrand F."/>
            <person name="Pallen M.J."/>
        </authorList>
    </citation>
    <scope>NUCLEOTIDE SEQUENCE</scope>
    <source>
        <strain evidence="10">ChiGjej4B4-7305</strain>
    </source>
</reference>
<dbReference type="InterPro" id="IPR027408">
    <property type="entry name" value="PNPase/RNase_PH_dom_sf"/>
</dbReference>
<dbReference type="PANTHER" id="PTHR11252">
    <property type="entry name" value="POLYRIBONUCLEOTIDE NUCLEOTIDYLTRANSFERASE"/>
    <property type="match status" value="1"/>
</dbReference>
<dbReference type="InterPro" id="IPR014069">
    <property type="entry name" value="GPSI/PNP"/>
</dbReference>
<name>A0A9D2EHD6_9MICO</name>
<dbReference type="GO" id="GO:0006402">
    <property type="term" value="P:mRNA catabolic process"/>
    <property type="evidence" value="ECO:0007669"/>
    <property type="project" value="UniProtKB-UniRule"/>
</dbReference>
<sequence length="738" mass="79443">MEGPEIKFAEAVIDNGSFGTRTVRFETGRIAKQASGAAVAYLDEDTMVLSTTTAGKHPKDHFDFFPLTVDVEERQYAAGKIPGSFFRREGRPSTEAILACRLIDRPLRPLFVKGLRNEVQVVETVLAIHPDDAYDVLAMNGASISTQISGLPFSGPVGATRIALVDGQWIAFPRYSELERAVFAMVVAGRVVTAEDGTEDVAIAMIEAEATDNAWSLIKDQGVGAPTEDVVAQGLEESKKFIRVLVEAQRDLAAQAAKDVQEFPLFPEYAEDAYAAVESEVAEKLAEALSIAGKAERESRMDEIADQMLGALQEGFDGREKELSAAYRAVTKTLIRKRILTDSFRIDGRGLRDIRPLSAEVEVLPRVHGSALFERGETQILGVTTLNMLKMEQQLDTLSPQTRKRYMHNYNFPPYSTGETGRVGSPKRREIGHGALAERALVPVLPSREEFPYAIRQVSEALGSNGSTSMGSVCASTLAMLNAGVPLRAPVAGIAMGLVSDTIDGKTEYAALTDILGAEDAFGDMDFKVAGTREFVTAIQLDTKLDGIPAHVLASALTQAREARLHILDVMASAIDTPDEMAPTAPRVITVQVPVAKIGEVIGPKGKMINQIQEDTGADISIEDDGTVFIGATDGPSAEAARQAINAIANPQMPEVGERFIGTVVKIMSFGAFVSLSPGKDGLLHISQIRKLVGGKRIESVEDVLSVGQKIEVELAEIDDRGKLSLHAITEEPATSEA</sequence>
<dbReference type="GO" id="GO:0000287">
    <property type="term" value="F:magnesium ion binding"/>
    <property type="evidence" value="ECO:0007669"/>
    <property type="project" value="UniProtKB-UniRule"/>
</dbReference>
<dbReference type="InterPro" id="IPR003029">
    <property type="entry name" value="S1_domain"/>
</dbReference>
<dbReference type="InterPro" id="IPR036345">
    <property type="entry name" value="ExoRNase_PH_dom2_sf"/>
</dbReference>
<comment type="catalytic activity">
    <reaction evidence="8">
        <text>RNA(n+1) + phosphate = RNA(n) + a ribonucleoside 5'-diphosphate</text>
        <dbReference type="Rhea" id="RHEA:22096"/>
        <dbReference type="Rhea" id="RHEA-COMP:14527"/>
        <dbReference type="Rhea" id="RHEA-COMP:17342"/>
        <dbReference type="ChEBI" id="CHEBI:43474"/>
        <dbReference type="ChEBI" id="CHEBI:57930"/>
        <dbReference type="ChEBI" id="CHEBI:140395"/>
        <dbReference type="EC" id="2.7.7.8"/>
    </reaction>
</comment>
<dbReference type="CDD" id="cd02393">
    <property type="entry name" value="KH-I_PNPase"/>
    <property type="match status" value="1"/>
</dbReference>